<dbReference type="InterPro" id="IPR052986">
    <property type="entry name" value="VLIG_GTPase"/>
</dbReference>
<evidence type="ECO:0000259" key="2">
    <source>
        <dbReference type="PROSITE" id="PS51717"/>
    </source>
</evidence>
<sequence>MLKQILANKLFMCKLAIPFILPNFEKDQIELCLWPLRSIILESKIQNGSFQDMSVECPCEIVSFVRIGRPSVSKSKLLNEILTDQYHNTFSNKDCPLGTLKRVISDGMVEAAWYIPSSKSSLLKNMTMFLNLRGDGITHTKQLSGVSQIADIVVVVVIINDLESKVFTDFLYNILESSKSVVVAIDAFQNNKTDVKQKLERFTKVIERYQQNINISILSVEGQVRSTSIIKSEMREAISGMMKANVEESLYKRVYKSKITTDEEDIVFRNAKQKAFAVLNGIPKDCVNLKEAVLPLQGETWASWSQKLKKSIKLRVTKICKKKFAVSAGRCTRGVFIQLVPVNMENSKFDYVLVIDTEGLRAPELAYQKHSHDNELATFVIGLGDITVVNIKGENTAEMKDVLQIAVHAFLRLKLTSEKLNLKQTCIFVHQNVPASDANDKMMQGRQKFVEVLDEMTKEAAEQENIADIQSFNQVIDFDSEKNVWYFSDLWHGDPPMAPANPGYSESVNNVKEAIMGRLTLGRNTYLTITDTTYRIEDLWNGILKDDFVFSFRNSLELKAYNNMDQQCQLITWKLEKYVLEYIKTDAKSKLVSCENEDALENAVPTIMLQLCKEVDKQVIDLNHELNSFVEKAL</sequence>
<dbReference type="Pfam" id="PF25496">
    <property type="entry name" value="URGCP"/>
    <property type="match status" value="1"/>
</dbReference>
<dbReference type="InterPro" id="IPR057365">
    <property type="entry name" value="URGCP"/>
</dbReference>
<evidence type="ECO:0000313" key="4">
    <source>
        <dbReference type="Proteomes" id="UP000683360"/>
    </source>
</evidence>
<accession>A0A8S3ULK1</accession>
<dbReference type="AlphaFoldDB" id="A0A8S3ULK1"/>
<dbReference type="InterPro" id="IPR027417">
    <property type="entry name" value="P-loop_NTPase"/>
</dbReference>
<evidence type="ECO:0000313" key="3">
    <source>
        <dbReference type="EMBL" id="CAG2243126.1"/>
    </source>
</evidence>
<dbReference type="Gene3D" id="3.40.50.300">
    <property type="entry name" value="P-loop containing nucleotide triphosphate hydrolases"/>
    <property type="match status" value="1"/>
</dbReference>
<dbReference type="PANTHER" id="PTHR14819:SF25">
    <property type="entry name" value="CHROMOSOME UNDETERMINED SCAFFOLD_52, WHOLE GENOME SHOTGUN SEQUENCE"/>
    <property type="match status" value="1"/>
</dbReference>
<dbReference type="EMBL" id="CAJPWZ010002691">
    <property type="protein sequence ID" value="CAG2243126.1"/>
    <property type="molecule type" value="Genomic_DNA"/>
</dbReference>
<dbReference type="InterPro" id="IPR030383">
    <property type="entry name" value="G_VLIG_dom"/>
</dbReference>
<keyword evidence="4" id="KW-1185">Reference proteome</keyword>
<comment type="caution">
    <text evidence="3">The sequence shown here is derived from an EMBL/GenBank/DDBJ whole genome shotgun (WGS) entry which is preliminary data.</text>
</comment>
<dbReference type="Pfam" id="PF25683">
    <property type="entry name" value="URGCP_GTPase"/>
    <property type="match status" value="1"/>
</dbReference>
<organism evidence="3 4">
    <name type="scientific">Mytilus edulis</name>
    <name type="common">Blue mussel</name>
    <dbReference type="NCBI Taxonomy" id="6550"/>
    <lineage>
        <taxon>Eukaryota</taxon>
        <taxon>Metazoa</taxon>
        <taxon>Spiralia</taxon>
        <taxon>Lophotrochozoa</taxon>
        <taxon>Mollusca</taxon>
        <taxon>Bivalvia</taxon>
        <taxon>Autobranchia</taxon>
        <taxon>Pteriomorphia</taxon>
        <taxon>Mytilida</taxon>
        <taxon>Mytiloidea</taxon>
        <taxon>Mytilidae</taxon>
        <taxon>Mytilinae</taxon>
        <taxon>Mytilus</taxon>
    </lineage>
</organism>
<dbReference type="Proteomes" id="UP000683360">
    <property type="component" value="Unassembled WGS sequence"/>
</dbReference>
<comment type="similarity">
    <text evidence="1">Belongs to the TRAFAC class dynamin-like GTPase superfamily. Very large inducible GTPase (VLIG) family.</text>
</comment>
<reference evidence="3" key="1">
    <citation type="submission" date="2021-03" db="EMBL/GenBank/DDBJ databases">
        <authorList>
            <person name="Bekaert M."/>
        </authorList>
    </citation>
    <scope>NUCLEOTIDE SEQUENCE</scope>
</reference>
<name>A0A8S3ULK1_MYTED</name>
<dbReference type="PROSITE" id="PS51717">
    <property type="entry name" value="G_VLIG"/>
    <property type="match status" value="1"/>
</dbReference>
<dbReference type="GO" id="GO:0005525">
    <property type="term" value="F:GTP binding"/>
    <property type="evidence" value="ECO:0007669"/>
    <property type="project" value="InterPro"/>
</dbReference>
<evidence type="ECO:0000256" key="1">
    <source>
        <dbReference type="ARBA" id="ARBA00006828"/>
    </source>
</evidence>
<protein>
    <submittedName>
        <fullName evidence="3">Interferon-induced very large GTPase 1</fullName>
    </submittedName>
</protein>
<dbReference type="PANTHER" id="PTHR14819">
    <property type="entry name" value="GTP-BINDING"/>
    <property type="match status" value="1"/>
</dbReference>
<dbReference type="SUPFAM" id="SSF52540">
    <property type="entry name" value="P-loop containing nucleoside triphosphate hydrolases"/>
    <property type="match status" value="1"/>
</dbReference>
<feature type="domain" description="VLIG-type G" evidence="2">
    <location>
        <begin position="288"/>
        <end position="540"/>
    </location>
</feature>
<proteinExistence type="inferred from homology"/>
<gene>
    <name evidence="3" type="ORF">MEDL_55270</name>
</gene>
<dbReference type="OrthoDB" id="10070673at2759"/>